<keyword evidence="2" id="KW-1133">Transmembrane helix</keyword>
<evidence type="ECO:0000256" key="2">
    <source>
        <dbReference type="SAM" id="Phobius"/>
    </source>
</evidence>
<comment type="caution">
    <text evidence="3">The sequence shown here is derived from an EMBL/GenBank/DDBJ whole genome shotgun (WGS) entry which is preliminary data.</text>
</comment>
<evidence type="ECO:0000313" key="4">
    <source>
        <dbReference type="Proteomes" id="UP000003094"/>
    </source>
</evidence>
<evidence type="ECO:0000313" key="3">
    <source>
        <dbReference type="EMBL" id="EFU38124.1"/>
    </source>
</evidence>
<evidence type="ECO:0000256" key="1">
    <source>
        <dbReference type="SAM" id="Coils"/>
    </source>
</evidence>
<dbReference type="InterPro" id="IPR019277">
    <property type="entry name" value="DUF2304"/>
</dbReference>
<gene>
    <name evidence="3" type="ORF">PVOR_31479</name>
</gene>
<feature type="transmembrane region" description="Helical" evidence="2">
    <location>
        <begin position="70"/>
        <end position="88"/>
    </location>
</feature>
<feature type="transmembrane region" description="Helical" evidence="2">
    <location>
        <begin position="37"/>
        <end position="58"/>
    </location>
</feature>
<evidence type="ECO:0008006" key="5">
    <source>
        <dbReference type="Google" id="ProtNLM"/>
    </source>
</evidence>
<feature type="coiled-coil region" evidence="1">
    <location>
        <begin position="90"/>
        <end position="117"/>
    </location>
</feature>
<keyword evidence="2" id="KW-0472">Membrane</keyword>
<proteinExistence type="predicted"/>
<dbReference type="EMBL" id="ADHJ01000055">
    <property type="protein sequence ID" value="EFU38124.1"/>
    <property type="molecule type" value="Genomic_DNA"/>
</dbReference>
<feature type="transmembrane region" description="Helical" evidence="2">
    <location>
        <begin position="6"/>
        <end position="25"/>
    </location>
</feature>
<keyword evidence="2" id="KW-0812">Transmembrane</keyword>
<dbReference type="Pfam" id="PF10066">
    <property type="entry name" value="DUF2304"/>
    <property type="match status" value="1"/>
</dbReference>
<dbReference type="Proteomes" id="UP000003094">
    <property type="component" value="Unassembled WGS sequence"/>
</dbReference>
<dbReference type="AlphaFoldDB" id="A0A2R9SL86"/>
<accession>A0A2R9SL86</accession>
<dbReference type="KEGG" id="pvo:PVOR_31479"/>
<name>A0A2R9SL86_9BACL</name>
<keyword evidence="1" id="KW-0175">Coiled coil</keyword>
<dbReference type="RefSeq" id="WP_006212990.1">
    <property type="nucleotide sequence ID" value="NZ_ADHJ01000055.1"/>
</dbReference>
<sequence>MISFKLQVILIASSLLCVVLLINLLSRYRLELKYSILWIAVVVLLFILSIFPKVFSFFSESLGIELPVNALFLFSIFGLICISFSATLEISKANNKIKDLTQEIGIMKRNVEMLSIQLKLKSEDRDVKK</sequence>
<reference evidence="3 4" key="1">
    <citation type="journal article" date="2010" name="BMC Genomics">
        <title>Genome sequence of the pattern forming Paenibacillus vortex bacterium reveals potential for thriving in complex environments.</title>
        <authorList>
            <person name="Sirota-Madi A."/>
            <person name="Olender T."/>
            <person name="Helman Y."/>
            <person name="Ingham C."/>
            <person name="Brainis I."/>
            <person name="Roth D."/>
            <person name="Hagi E."/>
            <person name="Brodsky L."/>
            <person name="Leshkowitz D."/>
            <person name="Galatenko V."/>
            <person name="Nikolaev V."/>
            <person name="Mugasimangalam R.C."/>
            <person name="Bransburg-Zabary S."/>
            <person name="Gutnick D.L."/>
            <person name="Lancet D."/>
            <person name="Ben-Jacob E."/>
        </authorList>
    </citation>
    <scope>NUCLEOTIDE SEQUENCE [LARGE SCALE GENOMIC DNA]</scope>
    <source>
        <strain evidence="3 4">V453</strain>
    </source>
</reference>
<keyword evidence="4" id="KW-1185">Reference proteome</keyword>
<organism evidence="3 4">
    <name type="scientific">Paenibacillus vortex V453</name>
    <dbReference type="NCBI Taxonomy" id="715225"/>
    <lineage>
        <taxon>Bacteria</taxon>
        <taxon>Bacillati</taxon>
        <taxon>Bacillota</taxon>
        <taxon>Bacilli</taxon>
        <taxon>Bacillales</taxon>
        <taxon>Paenibacillaceae</taxon>
        <taxon>Paenibacillus</taxon>
    </lineage>
</organism>
<protein>
    <recommendedName>
        <fullName evidence="5">DUF2304 domain-containing protein</fullName>
    </recommendedName>
</protein>